<evidence type="ECO:0000313" key="2">
    <source>
        <dbReference type="Proteomes" id="UP000092444"/>
    </source>
</evidence>
<evidence type="ECO:0000313" key="1">
    <source>
        <dbReference type="EnsemblMetazoa" id="GMOY010607-PA"/>
    </source>
</evidence>
<protein>
    <submittedName>
        <fullName evidence="1">Uncharacterized protein</fullName>
    </submittedName>
</protein>
<accession>A0A1B0GBC4</accession>
<keyword evidence="2" id="KW-1185">Reference proteome</keyword>
<dbReference type="VEuPathDB" id="VectorBase:GMOY010607"/>
<organism evidence="1 2">
    <name type="scientific">Glossina morsitans morsitans</name>
    <name type="common">Savannah tsetse fly</name>
    <dbReference type="NCBI Taxonomy" id="37546"/>
    <lineage>
        <taxon>Eukaryota</taxon>
        <taxon>Metazoa</taxon>
        <taxon>Ecdysozoa</taxon>
        <taxon>Arthropoda</taxon>
        <taxon>Hexapoda</taxon>
        <taxon>Insecta</taxon>
        <taxon>Pterygota</taxon>
        <taxon>Neoptera</taxon>
        <taxon>Endopterygota</taxon>
        <taxon>Diptera</taxon>
        <taxon>Brachycera</taxon>
        <taxon>Muscomorpha</taxon>
        <taxon>Hippoboscoidea</taxon>
        <taxon>Glossinidae</taxon>
        <taxon>Glossina</taxon>
    </lineage>
</organism>
<name>A0A1B0GBC4_GLOMM</name>
<dbReference type="AlphaFoldDB" id="A0A1B0GBC4"/>
<sequence>MAQPNPIAALRAAIQARANAAVRLGQSPLSAAILANRGDNYLRDAGQFLVANSTGNEDGTNGWISAQGLVATALHICNHSPDYSRLNTELRNALTYGALTALWIHPTNTIFTPVLRDTARTFILRMIASTPPTAGQLTKTIRQYIQVINTGRLDYIHQCCAHLFPLELLPEGVDQGLIDRLRDFCYDRDHLDNARVDAITAEESVAMTAPSQNDVIRTVWINMTEAQVIAYFSVMASESTTFENVIDCPTLQEVERVDVQTLVQYSNIFQRNITDYRRKVSALVYNHQLVKSAGLDTLTRILQQSRVPHVAGFNAVCELVTRYQSVTYTTLSSWFGVSQVRRVAQLAATLIHNPYKMLTGPSITVAHYPDIAFLATEIMYNARRQGSQQRDRSISPAEGKITKSVVYIRNLATGITGIETSQLTADTTISFILGAYNLEHVQTTAEGNIVYRPMVAPNLDAVGDQTIRPDQLPGLLTSRLNNNDMAFRNLIETAMRQLEMSPIPDVNLEGDMAAIAETVTSTPLNDALTAHLQTLGVTLDNEWTRAQVMIHTSLYATYIAPRTLALVNTHRNAGAAPNN</sequence>
<dbReference type="EnsemblMetazoa" id="GMOY010607-RA">
    <property type="protein sequence ID" value="GMOY010607-PA"/>
    <property type="gene ID" value="GMOY010607"/>
</dbReference>
<dbReference type="EMBL" id="CCAG010022541">
    <property type="status" value="NOT_ANNOTATED_CDS"/>
    <property type="molecule type" value="Genomic_DNA"/>
</dbReference>
<proteinExistence type="predicted"/>
<dbReference type="Proteomes" id="UP000092444">
    <property type="component" value="Unassembled WGS sequence"/>
</dbReference>
<reference evidence="1" key="1">
    <citation type="submission" date="2020-05" db="UniProtKB">
        <authorList>
            <consortium name="EnsemblMetazoa"/>
        </authorList>
    </citation>
    <scope>IDENTIFICATION</scope>
    <source>
        <strain evidence="1">Yale</strain>
    </source>
</reference>